<dbReference type="PANTHER" id="PTHR43826:SF9">
    <property type="entry name" value="PROTEIN, PUTATIVE-RELATED"/>
    <property type="match status" value="1"/>
</dbReference>
<feature type="transmembrane region" description="Helical" evidence="6">
    <location>
        <begin position="328"/>
        <end position="348"/>
    </location>
</feature>
<dbReference type="InterPro" id="IPR036259">
    <property type="entry name" value="MFS_trans_sf"/>
</dbReference>
<dbReference type="PIRSF" id="PIRSF002808">
    <property type="entry name" value="Hexose_phosphate_transp"/>
    <property type="match status" value="1"/>
</dbReference>
<dbReference type="PANTHER" id="PTHR43826">
    <property type="entry name" value="GLUCOSE-6-PHOSPHATE EXCHANGER SLC37A4"/>
    <property type="match status" value="1"/>
</dbReference>
<feature type="transmembrane region" description="Helical" evidence="6">
    <location>
        <begin position="27"/>
        <end position="48"/>
    </location>
</feature>
<evidence type="ECO:0000256" key="4">
    <source>
        <dbReference type="ARBA" id="ARBA00023136"/>
    </source>
</evidence>
<feature type="transmembrane region" description="Helical" evidence="6">
    <location>
        <begin position="431"/>
        <end position="453"/>
    </location>
</feature>
<evidence type="ECO:0000256" key="3">
    <source>
        <dbReference type="ARBA" id="ARBA00022989"/>
    </source>
</evidence>
<dbReference type="InterPro" id="IPR020846">
    <property type="entry name" value="MFS_dom"/>
</dbReference>
<dbReference type="EMBL" id="JBHTEF010000001">
    <property type="protein sequence ID" value="MFC7581607.1"/>
    <property type="molecule type" value="Genomic_DNA"/>
</dbReference>
<sequence length="495" mass="53422">MGAFRGAFDIKPAQGGRVPLPAQRRRWLGEFLKTYAVVIIGYAGFYLLRTNFKSAQPFLQDQIGLTTTQLGTIGFLFSLTYGFGGLLLGFFFDGRNTKRIVSALLIGSGVVAIAIGLTLATAKNPFGYLILLWSMNGLLQAPGGPCCNSTMNRWTPRRYRGRFIGWWNASHNIGAMIAGVLALWGANTFFHGSVVGMFVVPALVAIPIGVWGLFFGKDDPSELGWDRPEAIFGEPESKADIVNEGVSKGQILLTYVVKNPAVWFLCIANVAAYAVRIGVDNWNVLYTRQVLGFSDYTAVNTTIALEIGGLAGSLLWGYVSDRLGGRRALTATICLVLVIAPVLVYAHATTPAVVYPALFFIGFLIFGPVTLIGISVIGFAPKSATVVVNAVPRAFGYVFGDSLAKVLLGRIADPEKEGLHLFGHVLHGWGATFNVLIASALVGILCLAVVAFFEERMLRDDRAFTEQKARLDRGSDQDPTARPGAVGDTESEDLK</sequence>
<feature type="transmembrane region" description="Helical" evidence="6">
    <location>
        <begin position="299"/>
        <end position="319"/>
    </location>
</feature>
<reference evidence="9" key="1">
    <citation type="journal article" date="2019" name="Int. J. Syst. Evol. Microbiol.">
        <title>The Global Catalogue of Microorganisms (GCM) 10K type strain sequencing project: providing services to taxonomists for standard genome sequencing and annotation.</title>
        <authorList>
            <consortium name="The Broad Institute Genomics Platform"/>
            <consortium name="The Broad Institute Genome Sequencing Center for Infectious Disease"/>
            <person name="Wu L."/>
            <person name="Ma J."/>
        </authorList>
    </citation>
    <scope>NUCLEOTIDE SEQUENCE [LARGE SCALE GENOMIC DNA]</scope>
    <source>
        <strain evidence="9">CCUG 56698</strain>
    </source>
</reference>
<evidence type="ECO:0000313" key="8">
    <source>
        <dbReference type="EMBL" id="MFC7581607.1"/>
    </source>
</evidence>
<keyword evidence="4 6" id="KW-0472">Membrane</keyword>
<feature type="transmembrane region" description="Helical" evidence="6">
    <location>
        <begin position="261"/>
        <end position="279"/>
    </location>
</feature>
<dbReference type="Proteomes" id="UP001596527">
    <property type="component" value="Unassembled WGS sequence"/>
</dbReference>
<proteinExistence type="predicted"/>
<evidence type="ECO:0000313" key="9">
    <source>
        <dbReference type="Proteomes" id="UP001596527"/>
    </source>
</evidence>
<comment type="caution">
    <text evidence="8">The sequence shown here is derived from an EMBL/GenBank/DDBJ whole genome shotgun (WGS) entry which is preliminary data.</text>
</comment>
<dbReference type="RefSeq" id="WP_380975058.1">
    <property type="nucleotide sequence ID" value="NZ_JBHTEF010000001.1"/>
</dbReference>
<dbReference type="InterPro" id="IPR011701">
    <property type="entry name" value="MFS"/>
</dbReference>
<accession>A0ABW2SN95</accession>
<keyword evidence="2 6" id="KW-0812">Transmembrane</keyword>
<gene>
    <name evidence="8" type="primary">uhpT</name>
    <name evidence="8" type="ORF">ACFQWG_10425</name>
</gene>
<dbReference type="InterPro" id="IPR051337">
    <property type="entry name" value="OPA_Antiporter"/>
</dbReference>
<keyword evidence="9" id="KW-1185">Reference proteome</keyword>
<feature type="transmembrane region" description="Helical" evidence="6">
    <location>
        <begin position="190"/>
        <end position="214"/>
    </location>
</feature>
<feature type="region of interest" description="Disordered" evidence="5">
    <location>
        <begin position="468"/>
        <end position="495"/>
    </location>
</feature>
<evidence type="ECO:0000256" key="1">
    <source>
        <dbReference type="ARBA" id="ARBA00004651"/>
    </source>
</evidence>
<protein>
    <submittedName>
        <fullName evidence="8">Hexose-6-phosphate:phosphate antiporter</fullName>
    </submittedName>
</protein>
<dbReference type="PROSITE" id="PS50850">
    <property type="entry name" value="MFS"/>
    <property type="match status" value="1"/>
</dbReference>
<dbReference type="Pfam" id="PF07690">
    <property type="entry name" value="MFS_1"/>
    <property type="match status" value="1"/>
</dbReference>
<dbReference type="SUPFAM" id="SSF103473">
    <property type="entry name" value="MFS general substrate transporter"/>
    <property type="match status" value="1"/>
</dbReference>
<dbReference type="Gene3D" id="1.20.1250.20">
    <property type="entry name" value="MFS general substrate transporter like domains"/>
    <property type="match status" value="2"/>
</dbReference>
<name>A0ABW2SN95_9ACTO</name>
<comment type="subcellular location">
    <subcellularLocation>
        <location evidence="1">Cell membrane</location>
        <topology evidence="1">Multi-pass membrane protein</topology>
    </subcellularLocation>
</comment>
<evidence type="ECO:0000256" key="2">
    <source>
        <dbReference type="ARBA" id="ARBA00022692"/>
    </source>
</evidence>
<feature type="transmembrane region" description="Helical" evidence="6">
    <location>
        <begin position="100"/>
        <end position="120"/>
    </location>
</feature>
<evidence type="ECO:0000256" key="6">
    <source>
        <dbReference type="SAM" id="Phobius"/>
    </source>
</evidence>
<feature type="domain" description="Major facilitator superfamily (MFS) profile" evidence="7">
    <location>
        <begin position="22"/>
        <end position="458"/>
    </location>
</feature>
<dbReference type="InterPro" id="IPR000849">
    <property type="entry name" value="Sugar_P_transporter"/>
</dbReference>
<evidence type="ECO:0000259" key="7">
    <source>
        <dbReference type="PROSITE" id="PS50850"/>
    </source>
</evidence>
<dbReference type="NCBIfam" id="NF007107">
    <property type="entry name" value="PRK09556.1"/>
    <property type="match status" value="1"/>
</dbReference>
<feature type="transmembrane region" description="Helical" evidence="6">
    <location>
        <begin position="68"/>
        <end position="88"/>
    </location>
</feature>
<feature type="transmembrane region" description="Helical" evidence="6">
    <location>
        <begin position="164"/>
        <end position="184"/>
    </location>
</feature>
<feature type="transmembrane region" description="Helical" evidence="6">
    <location>
        <begin position="354"/>
        <end position="379"/>
    </location>
</feature>
<keyword evidence="3 6" id="KW-1133">Transmembrane helix</keyword>
<organism evidence="8 9">
    <name type="scientific">Schaalia naturae</name>
    <dbReference type="NCBI Taxonomy" id="635203"/>
    <lineage>
        <taxon>Bacteria</taxon>
        <taxon>Bacillati</taxon>
        <taxon>Actinomycetota</taxon>
        <taxon>Actinomycetes</taxon>
        <taxon>Actinomycetales</taxon>
        <taxon>Actinomycetaceae</taxon>
        <taxon>Schaalia</taxon>
    </lineage>
</organism>
<evidence type="ECO:0000256" key="5">
    <source>
        <dbReference type="SAM" id="MobiDB-lite"/>
    </source>
</evidence>